<protein>
    <submittedName>
        <fullName evidence="1">Uncharacterized protein</fullName>
    </submittedName>
</protein>
<dbReference type="EMBL" id="JACIJP010000003">
    <property type="protein sequence ID" value="MBB6124439.1"/>
    <property type="molecule type" value="Genomic_DNA"/>
</dbReference>
<evidence type="ECO:0000313" key="1">
    <source>
        <dbReference type="EMBL" id="MBB6124439.1"/>
    </source>
</evidence>
<accession>A0A841IZP0</accession>
<keyword evidence="2" id="KW-1185">Reference proteome</keyword>
<evidence type="ECO:0000313" key="2">
    <source>
        <dbReference type="Proteomes" id="UP000552700"/>
    </source>
</evidence>
<reference evidence="1 2" key="1">
    <citation type="submission" date="2020-08" db="EMBL/GenBank/DDBJ databases">
        <title>Genomic Encyclopedia of Type Strains, Phase IV (KMG-IV): sequencing the most valuable type-strain genomes for metagenomic binning, comparative biology and taxonomic classification.</title>
        <authorList>
            <person name="Goeker M."/>
        </authorList>
    </citation>
    <scope>NUCLEOTIDE SEQUENCE [LARGE SCALE GENOMIC DNA]</scope>
    <source>
        <strain evidence="1 2">DSM 102255</strain>
    </source>
</reference>
<gene>
    <name evidence="1" type="ORF">FHS92_002184</name>
</gene>
<organism evidence="1 2">
    <name type="scientific">Sphingobium subterraneum</name>
    <dbReference type="NCBI Taxonomy" id="627688"/>
    <lineage>
        <taxon>Bacteria</taxon>
        <taxon>Pseudomonadati</taxon>
        <taxon>Pseudomonadota</taxon>
        <taxon>Alphaproteobacteria</taxon>
        <taxon>Sphingomonadales</taxon>
        <taxon>Sphingomonadaceae</taxon>
        <taxon>Sphingobium</taxon>
    </lineage>
</organism>
<dbReference type="Proteomes" id="UP000552700">
    <property type="component" value="Unassembled WGS sequence"/>
</dbReference>
<sequence length="221" mass="23868">MLAFFSGAVAIATVLVTEQAAHDEKTSAVVAADVSNGKSNCELHIWPAASMSSLGEGALLNHVQGQALRDAKIPVSTPLEPEQQIRLLTSLDLPSATDHRGYSINVHPEPASHRLIGAPHIRRTSSTARCYAEMSLDKIFYHYSPLMKAELRTLVTFDDFGEGTEARSIFSSWGTAPLSAFPPKTIEGRDAALSDLNSAFVASLKAFAAHMLEAKTKQKHQ</sequence>
<dbReference type="AlphaFoldDB" id="A0A841IZP0"/>
<comment type="caution">
    <text evidence="1">The sequence shown here is derived from an EMBL/GenBank/DDBJ whole genome shotgun (WGS) entry which is preliminary data.</text>
</comment>
<name>A0A841IZP0_9SPHN</name>
<dbReference type="RefSeq" id="WP_184080525.1">
    <property type="nucleotide sequence ID" value="NZ_JACIJP010000003.1"/>
</dbReference>
<proteinExistence type="predicted"/>